<dbReference type="OrthoDB" id="60033at2759"/>
<dbReference type="SUPFAM" id="SSF46689">
    <property type="entry name" value="Homeodomain-like"/>
    <property type="match status" value="1"/>
</dbReference>
<dbReference type="FunFam" id="1.10.10.60:FF:000007">
    <property type="entry name" value="Two-component response regulator"/>
    <property type="match status" value="1"/>
</dbReference>
<dbReference type="EMBL" id="NBNE01001924">
    <property type="protein sequence ID" value="OWZ12158.1"/>
    <property type="molecule type" value="Genomic_DNA"/>
</dbReference>
<comment type="caution">
    <text evidence="5">The sequence shown here is derived from an EMBL/GenBank/DDBJ whole genome shotgun (WGS) entry which is preliminary data.</text>
</comment>
<protein>
    <recommendedName>
        <fullName evidence="7">HTH myb-type domain-containing protein</fullName>
    </recommendedName>
</protein>
<dbReference type="PANTHER" id="PTHR31442">
    <property type="entry name" value="HOMEODOMAIN-LIKE SUPERFAMILY PROTEIN-RELATED"/>
    <property type="match status" value="1"/>
</dbReference>
<keyword evidence="1" id="KW-0805">Transcription regulation</keyword>
<feature type="region of interest" description="Disordered" evidence="4">
    <location>
        <begin position="1"/>
        <end position="34"/>
    </location>
</feature>
<dbReference type="NCBIfam" id="TIGR01557">
    <property type="entry name" value="myb_SHAQKYF"/>
    <property type="match status" value="1"/>
</dbReference>
<feature type="compositionally biased region" description="Polar residues" evidence="4">
    <location>
        <begin position="8"/>
        <end position="24"/>
    </location>
</feature>
<dbReference type="AlphaFoldDB" id="A0A225W4M5"/>
<dbReference type="InterPro" id="IPR009057">
    <property type="entry name" value="Homeodomain-like_sf"/>
</dbReference>
<feature type="compositionally biased region" description="Basic residues" evidence="4">
    <location>
        <begin position="25"/>
        <end position="34"/>
    </location>
</feature>
<dbReference type="GO" id="GO:0003677">
    <property type="term" value="F:DNA binding"/>
    <property type="evidence" value="ECO:0007669"/>
    <property type="project" value="InterPro"/>
</dbReference>
<evidence type="ECO:0008006" key="7">
    <source>
        <dbReference type="Google" id="ProtNLM"/>
    </source>
</evidence>
<dbReference type="STRING" id="4795.A0A225W4M5"/>
<evidence type="ECO:0000313" key="6">
    <source>
        <dbReference type="Proteomes" id="UP000198211"/>
    </source>
</evidence>
<evidence type="ECO:0000256" key="2">
    <source>
        <dbReference type="ARBA" id="ARBA00023163"/>
    </source>
</evidence>
<dbReference type="InterPro" id="IPR044841">
    <property type="entry name" value="LUX/BOA-like"/>
</dbReference>
<accession>A0A225W4M5</accession>
<proteinExistence type="predicted"/>
<organism evidence="5 6">
    <name type="scientific">Phytophthora megakarya</name>
    <dbReference type="NCBI Taxonomy" id="4795"/>
    <lineage>
        <taxon>Eukaryota</taxon>
        <taxon>Sar</taxon>
        <taxon>Stramenopiles</taxon>
        <taxon>Oomycota</taxon>
        <taxon>Peronosporomycetes</taxon>
        <taxon>Peronosporales</taxon>
        <taxon>Peronosporaceae</taxon>
        <taxon>Phytophthora</taxon>
    </lineage>
</organism>
<gene>
    <name evidence="5" type="ORF">PHMEG_00014724</name>
</gene>
<keyword evidence="3" id="KW-0539">Nucleus</keyword>
<sequence length="355" mass="40688">MDQARCPSPTSTDVFTNETTQASTRRPRKKHKRPSKRFLWQEDLHLRFVAAIFDLGLKNASPKLLLPLMNKTDPEPGLTTEHVKSHLQKYRMNYERSRREFKEICKNEVKRDRKKRRREERNSDTFVSVDSTSQDATDSGPGCENASGGMSVTREVVPAAYLPMQQSSNTVMDSSSIPELPDAQWCTFNMLMSGPSARLSIQAPEDTQIGEVQVQEELMQMHQAMQAQMNFHRQMLTRKVALASGLYPNWNGDYYRQSVREPDPNAFQQMWTSTQQIHQRQLATHRLQQQQLAEQISSQQYVTTVPEMPSSALPSGSLPTLIDRPLDDTVDVDLNHWDPFNVGLEDDELFDFLKA</sequence>
<feature type="compositionally biased region" description="Polar residues" evidence="4">
    <location>
        <begin position="124"/>
        <end position="137"/>
    </location>
</feature>
<keyword evidence="2" id="KW-0804">Transcription</keyword>
<dbReference type="GO" id="GO:0003700">
    <property type="term" value="F:DNA-binding transcription factor activity"/>
    <property type="evidence" value="ECO:0007669"/>
    <property type="project" value="InterPro"/>
</dbReference>
<dbReference type="InterPro" id="IPR006447">
    <property type="entry name" value="Myb_dom_plants"/>
</dbReference>
<reference evidence="6" key="1">
    <citation type="submission" date="2017-03" db="EMBL/GenBank/DDBJ databases">
        <title>Phytopthora megakarya and P. palmivora, two closely related causual agents of cacao black pod achieved similar genome size and gene model numbers by different mechanisms.</title>
        <authorList>
            <person name="Ali S."/>
            <person name="Shao J."/>
            <person name="Larry D.J."/>
            <person name="Kronmiller B."/>
            <person name="Shen D."/>
            <person name="Strem M.D."/>
            <person name="Melnick R.L."/>
            <person name="Guiltinan M.J."/>
            <person name="Tyler B.M."/>
            <person name="Meinhardt L.W."/>
            <person name="Bailey B.A."/>
        </authorList>
    </citation>
    <scope>NUCLEOTIDE SEQUENCE [LARGE SCALE GENOMIC DNA]</scope>
    <source>
        <strain evidence="6">zdho120</strain>
    </source>
</reference>
<evidence type="ECO:0000256" key="4">
    <source>
        <dbReference type="SAM" id="MobiDB-lite"/>
    </source>
</evidence>
<dbReference type="Gene3D" id="1.10.10.60">
    <property type="entry name" value="Homeodomain-like"/>
    <property type="match status" value="1"/>
</dbReference>
<evidence type="ECO:0000313" key="5">
    <source>
        <dbReference type="EMBL" id="OWZ12158.1"/>
    </source>
</evidence>
<evidence type="ECO:0000256" key="1">
    <source>
        <dbReference type="ARBA" id="ARBA00023015"/>
    </source>
</evidence>
<feature type="region of interest" description="Disordered" evidence="4">
    <location>
        <begin position="109"/>
        <end position="149"/>
    </location>
</feature>
<keyword evidence="6" id="KW-1185">Reference proteome</keyword>
<name>A0A225W4M5_9STRA</name>
<dbReference type="Proteomes" id="UP000198211">
    <property type="component" value="Unassembled WGS sequence"/>
</dbReference>
<evidence type="ECO:0000256" key="3">
    <source>
        <dbReference type="ARBA" id="ARBA00023242"/>
    </source>
</evidence>
<dbReference type="PANTHER" id="PTHR31442:SF29">
    <property type="entry name" value="HOMEODOMAIN-LIKE SUPERFAMILY PROTEIN"/>
    <property type="match status" value="1"/>
</dbReference>